<dbReference type="PATRIC" id="fig|1214242.5.peg.285"/>
<gene>
    <name evidence="2" type="ORF">B446_01375</name>
    <name evidence="3" type="ORF">B446_33915</name>
</gene>
<name>S5UMT9_STRC3</name>
<dbReference type="STRING" id="1214242.B446_01375"/>
<dbReference type="KEGG" id="sci:B446_33915"/>
<proteinExistence type="predicted"/>
<reference evidence="2 4" key="2">
    <citation type="journal article" date="2013" name="J. Biotechnol.">
        <title>Complete genome sequence of the kirromycin producer Streptomyces collinus Tu 365 consisting of a linear chromosome and two linear plasmids.</title>
        <authorList>
            <person name="Ruckert C."/>
            <person name="Szczepanowski R."/>
            <person name="Albersmeier A."/>
            <person name="Goesmann A."/>
            <person name="Iftime D."/>
            <person name="Musiol E.M."/>
            <person name="Blin K."/>
            <person name="Wohlleben W."/>
            <person name="Puhler A."/>
            <person name="Kalinowski J."/>
            <person name="Weber T."/>
        </authorList>
    </citation>
    <scope>NUCLEOTIDE SEQUENCE [LARGE SCALE GENOMIC DNA]</scope>
    <source>
        <strain evidence="4">DSM 40733 / Tue 365</strain>
        <strain evidence="2">Tu 365</strain>
    </source>
</reference>
<dbReference type="eggNOG" id="COG0346">
    <property type="taxonomic scope" value="Bacteria"/>
</dbReference>
<dbReference type="SUPFAM" id="SSF54593">
    <property type="entry name" value="Glyoxalase/Bleomycin resistance protein/Dihydroxybiphenyl dioxygenase"/>
    <property type="match status" value="1"/>
</dbReference>
<organism evidence="2 4">
    <name type="scientific">Streptomyces collinus (strain DSM 40733 / Tue 365)</name>
    <dbReference type="NCBI Taxonomy" id="1214242"/>
    <lineage>
        <taxon>Bacteria</taxon>
        <taxon>Bacillati</taxon>
        <taxon>Actinomycetota</taxon>
        <taxon>Actinomycetes</taxon>
        <taxon>Kitasatosporales</taxon>
        <taxon>Streptomycetaceae</taxon>
        <taxon>Streptomyces</taxon>
    </lineage>
</organism>
<dbReference type="AlphaFoldDB" id="S5UMT9"/>
<dbReference type="Proteomes" id="UP000015423">
    <property type="component" value="Chromosome"/>
</dbReference>
<accession>S5UMT9</accession>
<evidence type="ECO:0000259" key="1">
    <source>
        <dbReference type="PROSITE" id="PS51819"/>
    </source>
</evidence>
<evidence type="ECO:0000313" key="3">
    <source>
        <dbReference type="EMBL" id="AGS73583.1"/>
    </source>
</evidence>
<sequence>MWGNTLRITASTVSLTVDDVAASKRFFTTHLGYVEQAAAEGFASLSRDDDAVDVVLLARGTEVLPADQRDRHAGGLILAFTTSGIEHEEKRLRAEGVEITMPLREEPWGERLFQIADPNGVIVQFVEWATPSGPEHA</sequence>
<dbReference type="InterPro" id="IPR029068">
    <property type="entry name" value="Glyas_Bleomycin-R_OHBP_Dase"/>
</dbReference>
<dbReference type="Pfam" id="PF00903">
    <property type="entry name" value="Glyoxalase"/>
    <property type="match status" value="1"/>
</dbReference>
<dbReference type="EMBL" id="CP006259">
    <property type="protein sequence ID" value="AGS67111.1"/>
    <property type="molecule type" value="Genomic_DNA"/>
</dbReference>
<dbReference type="PROSITE" id="PS51819">
    <property type="entry name" value="VOC"/>
    <property type="match status" value="1"/>
</dbReference>
<dbReference type="KEGG" id="sci:B446_01375"/>
<dbReference type="EMBL" id="CP006259">
    <property type="protein sequence ID" value="AGS73583.1"/>
    <property type="molecule type" value="Genomic_DNA"/>
</dbReference>
<protein>
    <recommendedName>
        <fullName evidence="1">VOC domain-containing protein</fullName>
    </recommendedName>
</protein>
<dbReference type="HOGENOM" id="CLU_046006_13_1_11"/>
<evidence type="ECO:0000313" key="4">
    <source>
        <dbReference type="Proteomes" id="UP000015423"/>
    </source>
</evidence>
<dbReference type="InterPro" id="IPR004360">
    <property type="entry name" value="Glyas_Fos-R_dOase_dom"/>
</dbReference>
<dbReference type="InterPro" id="IPR037523">
    <property type="entry name" value="VOC_core"/>
</dbReference>
<keyword evidence="4" id="KW-1185">Reference proteome</keyword>
<dbReference type="Gene3D" id="3.10.180.10">
    <property type="entry name" value="2,3-Dihydroxybiphenyl 1,2-Dioxygenase, domain 1"/>
    <property type="match status" value="1"/>
</dbReference>
<reference evidence="4" key="1">
    <citation type="submission" date="2012-10" db="EMBL/GenBank/DDBJ databases">
        <title>The complete genome sequence of Streptomyces collinus Tu 365.</title>
        <authorList>
            <person name="Ruckert C."/>
            <person name="Szczepanowski R."/>
            <person name="Goesmann A."/>
            <person name="Pross E.K."/>
            <person name="Musiol E.M."/>
            <person name="Blin K."/>
            <person name="Wohlleben W."/>
            <person name="Puhler A."/>
            <person name="Weber T."/>
            <person name="Kalinowski J."/>
        </authorList>
    </citation>
    <scope>NUCLEOTIDE SEQUENCE [LARGE SCALE GENOMIC DNA]</scope>
    <source>
        <strain evidence="4">DSM 40733 / Tue 365</strain>
    </source>
</reference>
<evidence type="ECO:0000313" key="2">
    <source>
        <dbReference type="EMBL" id="AGS67111.1"/>
    </source>
</evidence>
<reference evidence="2" key="3">
    <citation type="submission" date="2015-08" db="EMBL/GenBank/DDBJ databases">
        <authorList>
            <person name="Weber T."/>
            <person name="Iftime D."/>
        </authorList>
    </citation>
    <scope>NUCLEOTIDE SEQUENCE</scope>
    <source>
        <strain evidence="2">Tu 365</strain>
    </source>
</reference>
<feature type="domain" description="VOC" evidence="1">
    <location>
        <begin position="9"/>
        <end position="128"/>
    </location>
</feature>